<protein>
    <submittedName>
        <fullName evidence="5">Putative transcriptional regulator</fullName>
    </submittedName>
</protein>
<dbReference type="InterPro" id="IPR014710">
    <property type="entry name" value="RmlC-like_jellyroll"/>
</dbReference>
<name>A3XIT0_LEEBM</name>
<dbReference type="AlphaFoldDB" id="A3XIT0"/>
<dbReference type="EMBL" id="AANC01000002">
    <property type="protein sequence ID" value="EAQ50540.1"/>
    <property type="molecule type" value="Genomic_DNA"/>
</dbReference>
<evidence type="ECO:0000256" key="3">
    <source>
        <dbReference type="ARBA" id="ARBA00023163"/>
    </source>
</evidence>
<dbReference type="RefSeq" id="WP_009779562.1">
    <property type="nucleotide sequence ID" value="NZ_CH672395.1"/>
</dbReference>
<keyword evidence="3" id="KW-0804">Transcription</keyword>
<sequence length="294" mass="34912">MKTPVLNIDQFKPAELADEVYVNRFSDHLLKNKNLISKPHSHDFYLCVFFTRGNGIHEIDFNTYDINPGSVFFIKPGQTHFWKFDEKPQGYIFFHSKAFYEMYSLVHQLEIFPFYYPYHNVSQIHIDFKNEVQALFENVLDEYVNTRILRELKLLNGINAIYIQLTRMFTSTIDLTKYSKSGYFKILEQLEQAINTYFEKEKLPRFYADLLHITPRHLNRVVHETLDKTTTQLIADRVILEARRLIVHSERSLSEIAECLGFSDYAYFSRYFKSNTGLSPLAFQKRYEHISKHS</sequence>
<dbReference type="GO" id="GO:0003700">
    <property type="term" value="F:DNA-binding transcription factor activity"/>
    <property type="evidence" value="ECO:0007669"/>
    <property type="project" value="InterPro"/>
</dbReference>
<dbReference type="Pfam" id="PF12833">
    <property type="entry name" value="HTH_18"/>
    <property type="match status" value="1"/>
</dbReference>
<dbReference type="InterPro" id="IPR009057">
    <property type="entry name" value="Homeodomain-like_sf"/>
</dbReference>
<dbReference type="SMART" id="SM00342">
    <property type="entry name" value="HTH_ARAC"/>
    <property type="match status" value="1"/>
</dbReference>
<dbReference type="InterPro" id="IPR003313">
    <property type="entry name" value="AraC-bd"/>
</dbReference>
<keyword evidence="1" id="KW-0805">Transcription regulation</keyword>
<dbReference type="Proteomes" id="UP000001601">
    <property type="component" value="Unassembled WGS sequence"/>
</dbReference>
<dbReference type="InterPro" id="IPR037923">
    <property type="entry name" value="HTH-like"/>
</dbReference>
<dbReference type="Gene3D" id="2.60.120.10">
    <property type="entry name" value="Jelly Rolls"/>
    <property type="match status" value="1"/>
</dbReference>
<dbReference type="STRING" id="398720.MED217_05892"/>
<dbReference type="GO" id="GO:0043565">
    <property type="term" value="F:sequence-specific DNA binding"/>
    <property type="evidence" value="ECO:0007669"/>
    <property type="project" value="InterPro"/>
</dbReference>
<dbReference type="Gene3D" id="1.10.10.60">
    <property type="entry name" value="Homeodomain-like"/>
    <property type="match status" value="1"/>
</dbReference>
<gene>
    <name evidence="5" type="ORF">MED217_05892</name>
</gene>
<evidence type="ECO:0000256" key="1">
    <source>
        <dbReference type="ARBA" id="ARBA00023015"/>
    </source>
</evidence>
<comment type="caution">
    <text evidence="5">The sequence shown here is derived from an EMBL/GenBank/DDBJ whole genome shotgun (WGS) entry which is preliminary data.</text>
</comment>
<evidence type="ECO:0000256" key="2">
    <source>
        <dbReference type="ARBA" id="ARBA00023125"/>
    </source>
</evidence>
<dbReference type="InterPro" id="IPR018060">
    <property type="entry name" value="HTH_AraC"/>
</dbReference>
<dbReference type="SUPFAM" id="SSF51215">
    <property type="entry name" value="Regulatory protein AraC"/>
    <property type="match status" value="1"/>
</dbReference>
<keyword evidence="6" id="KW-1185">Reference proteome</keyword>
<dbReference type="Pfam" id="PF02311">
    <property type="entry name" value="AraC_binding"/>
    <property type="match status" value="1"/>
</dbReference>
<evidence type="ECO:0000313" key="6">
    <source>
        <dbReference type="Proteomes" id="UP000001601"/>
    </source>
</evidence>
<proteinExistence type="predicted"/>
<dbReference type="OrthoDB" id="1096411at2"/>
<evidence type="ECO:0000259" key="4">
    <source>
        <dbReference type="PROSITE" id="PS01124"/>
    </source>
</evidence>
<dbReference type="PANTHER" id="PTHR43280:SF32">
    <property type="entry name" value="TRANSCRIPTIONAL REGULATORY PROTEIN"/>
    <property type="match status" value="1"/>
</dbReference>
<dbReference type="eggNOG" id="COG2207">
    <property type="taxonomic scope" value="Bacteria"/>
</dbReference>
<feature type="domain" description="HTH araC/xylS-type" evidence="4">
    <location>
        <begin position="188"/>
        <end position="286"/>
    </location>
</feature>
<dbReference type="PROSITE" id="PS01124">
    <property type="entry name" value="HTH_ARAC_FAMILY_2"/>
    <property type="match status" value="1"/>
</dbReference>
<keyword evidence="2" id="KW-0238">DNA-binding</keyword>
<evidence type="ECO:0000313" key="5">
    <source>
        <dbReference type="EMBL" id="EAQ50540.1"/>
    </source>
</evidence>
<accession>A3XIT0</accession>
<dbReference type="SUPFAM" id="SSF46689">
    <property type="entry name" value="Homeodomain-like"/>
    <property type="match status" value="1"/>
</dbReference>
<organism evidence="5 6">
    <name type="scientific">Leeuwenhoekiella blandensis (strain CECT 7118 / CCUG 51940 / KCTC 22103 / MED217)</name>
    <name type="common">Flavobacterium sp. (strain MED217)</name>
    <dbReference type="NCBI Taxonomy" id="398720"/>
    <lineage>
        <taxon>Bacteria</taxon>
        <taxon>Pseudomonadati</taxon>
        <taxon>Bacteroidota</taxon>
        <taxon>Flavobacteriia</taxon>
        <taxon>Flavobacteriales</taxon>
        <taxon>Flavobacteriaceae</taxon>
        <taxon>Leeuwenhoekiella</taxon>
    </lineage>
</organism>
<dbReference type="HOGENOM" id="CLU_000445_88_2_10"/>
<dbReference type="PANTHER" id="PTHR43280">
    <property type="entry name" value="ARAC-FAMILY TRANSCRIPTIONAL REGULATOR"/>
    <property type="match status" value="1"/>
</dbReference>
<reference evidence="5 6" key="1">
    <citation type="journal article" date="2007" name="Nature">
        <title>Light stimulates growth of proteorhodopsin-containing marine Flavobacteria.</title>
        <authorList>
            <person name="Gomez-Consarnau L."/>
            <person name="Gonzalez J.M."/>
            <person name="Coll-Llado M."/>
            <person name="Gourdon P."/>
            <person name="Pascher T."/>
            <person name="Neutze R."/>
            <person name="Pedros-Alio C."/>
            <person name="Pinhassi J."/>
        </authorList>
    </citation>
    <scope>NUCLEOTIDE SEQUENCE [LARGE SCALE GENOMIC DNA]</scope>
    <source>
        <strain evidence="5 6">MED217</strain>
    </source>
</reference>